<dbReference type="EMBL" id="JANPWE010000007">
    <property type="protein sequence ID" value="MCR6546442.1"/>
    <property type="molecule type" value="Genomic_DNA"/>
</dbReference>
<reference evidence="9 10" key="1">
    <citation type="submission" date="2022-08" db="EMBL/GenBank/DDBJ databases">
        <title>Proteogenomics of the novel Dehalobacterium formicoaceticum strain EZ94 highlights a key role of methyltransferases during anaerobic dichloromethane degradation.</title>
        <authorList>
            <person name="Wasmund K."/>
        </authorList>
    </citation>
    <scope>NUCLEOTIDE SEQUENCE [LARGE SCALE GENOMIC DNA]</scope>
    <source>
        <strain evidence="9 10">EZ94</strain>
    </source>
</reference>
<feature type="domain" description="RNA polymerase sigma factor 70 region 4 type 2" evidence="8">
    <location>
        <begin position="110"/>
        <end position="161"/>
    </location>
</feature>
<comment type="caution">
    <text evidence="9">The sequence shown here is derived from an EMBL/GenBank/DDBJ whole genome shotgun (WGS) entry which is preliminary data.</text>
</comment>
<dbReference type="InterPro" id="IPR013249">
    <property type="entry name" value="RNA_pol_sigma70_r4_t2"/>
</dbReference>
<evidence type="ECO:0000256" key="3">
    <source>
        <dbReference type="ARBA" id="ARBA00023082"/>
    </source>
</evidence>
<dbReference type="InterPro" id="IPR039425">
    <property type="entry name" value="RNA_pol_sigma-70-like"/>
</dbReference>
<dbReference type="InterPro" id="IPR000838">
    <property type="entry name" value="RNA_pol_sigma70_ECF_CS"/>
</dbReference>
<keyword evidence="4 6" id="KW-0238">DNA-binding</keyword>
<dbReference type="InterPro" id="IPR013324">
    <property type="entry name" value="RNA_pol_sigma_r3/r4-like"/>
</dbReference>
<evidence type="ECO:0000259" key="8">
    <source>
        <dbReference type="Pfam" id="PF08281"/>
    </source>
</evidence>
<dbReference type="InterPro" id="IPR014284">
    <property type="entry name" value="RNA_pol_sigma-70_dom"/>
</dbReference>
<dbReference type="Pfam" id="PF08281">
    <property type="entry name" value="Sigma70_r4_2"/>
    <property type="match status" value="1"/>
</dbReference>
<name>A0ABT1Y6C5_9FIRM</name>
<evidence type="ECO:0000256" key="5">
    <source>
        <dbReference type="ARBA" id="ARBA00023163"/>
    </source>
</evidence>
<gene>
    <name evidence="9" type="ORF">NVS47_13135</name>
</gene>
<evidence type="ECO:0000313" key="9">
    <source>
        <dbReference type="EMBL" id="MCR6546442.1"/>
    </source>
</evidence>
<protein>
    <recommendedName>
        <fullName evidence="6">RNA polymerase sigma factor</fullName>
    </recommendedName>
</protein>
<evidence type="ECO:0000256" key="4">
    <source>
        <dbReference type="ARBA" id="ARBA00023125"/>
    </source>
</evidence>
<keyword evidence="2 6" id="KW-0805">Transcription regulation</keyword>
<evidence type="ECO:0000256" key="1">
    <source>
        <dbReference type="ARBA" id="ARBA00010641"/>
    </source>
</evidence>
<dbReference type="Gene3D" id="1.10.10.10">
    <property type="entry name" value="Winged helix-like DNA-binding domain superfamily/Winged helix DNA-binding domain"/>
    <property type="match status" value="1"/>
</dbReference>
<evidence type="ECO:0000256" key="2">
    <source>
        <dbReference type="ARBA" id="ARBA00023015"/>
    </source>
</evidence>
<dbReference type="InterPro" id="IPR013325">
    <property type="entry name" value="RNA_pol_sigma_r2"/>
</dbReference>
<proteinExistence type="inferred from homology"/>
<dbReference type="NCBIfam" id="TIGR02937">
    <property type="entry name" value="sigma70-ECF"/>
    <property type="match status" value="1"/>
</dbReference>
<evidence type="ECO:0000256" key="6">
    <source>
        <dbReference type="RuleBase" id="RU000716"/>
    </source>
</evidence>
<dbReference type="InterPro" id="IPR007627">
    <property type="entry name" value="RNA_pol_sigma70_r2"/>
</dbReference>
<dbReference type="SUPFAM" id="SSF88659">
    <property type="entry name" value="Sigma3 and sigma4 domains of RNA polymerase sigma factors"/>
    <property type="match status" value="1"/>
</dbReference>
<dbReference type="Proteomes" id="UP001524944">
    <property type="component" value="Unassembled WGS sequence"/>
</dbReference>
<dbReference type="CDD" id="cd06171">
    <property type="entry name" value="Sigma70_r4"/>
    <property type="match status" value="1"/>
</dbReference>
<dbReference type="RefSeq" id="WP_089610367.1">
    <property type="nucleotide sequence ID" value="NZ_CP022121.1"/>
</dbReference>
<dbReference type="PANTHER" id="PTHR43133:SF60">
    <property type="entry name" value="RNA POLYMERASE SIGMA FACTOR SIGV"/>
    <property type="match status" value="1"/>
</dbReference>
<evidence type="ECO:0000313" key="10">
    <source>
        <dbReference type="Proteomes" id="UP001524944"/>
    </source>
</evidence>
<comment type="similarity">
    <text evidence="1 6">Belongs to the sigma-70 factor family. ECF subfamily.</text>
</comment>
<dbReference type="Gene3D" id="1.10.1740.10">
    <property type="match status" value="1"/>
</dbReference>
<keyword evidence="5 6" id="KW-0804">Transcription</keyword>
<dbReference type="PANTHER" id="PTHR43133">
    <property type="entry name" value="RNA POLYMERASE ECF-TYPE SIGMA FACTO"/>
    <property type="match status" value="1"/>
</dbReference>
<dbReference type="Pfam" id="PF04542">
    <property type="entry name" value="Sigma70_r2"/>
    <property type="match status" value="1"/>
</dbReference>
<evidence type="ECO:0000259" key="7">
    <source>
        <dbReference type="Pfam" id="PF04542"/>
    </source>
</evidence>
<keyword evidence="3 6" id="KW-0731">Sigma factor</keyword>
<dbReference type="InterPro" id="IPR036388">
    <property type="entry name" value="WH-like_DNA-bd_sf"/>
</dbReference>
<feature type="domain" description="RNA polymerase sigma-70 region 2" evidence="7">
    <location>
        <begin position="14"/>
        <end position="79"/>
    </location>
</feature>
<accession>A0ABT1Y6C5</accession>
<dbReference type="PROSITE" id="PS01063">
    <property type="entry name" value="SIGMA70_ECF"/>
    <property type="match status" value="1"/>
</dbReference>
<organism evidence="9 10">
    <name type="scientific">Dehalobacterium formicoaceticum</name>
    <dbReference type="NCBI Taxonomy" id="51515"/>
    <lineage>
        <taxon>Bacteria</taxon>
        <taxon>Bacillati</taxon>
        <taxon>Bacillota</taxon>
        <taxon>Clostridia</taxon>
        <taxon>Eubacteriales</taxon>
        <taxon>Peptococcaceae</taxon>
        <taxon>Dehalobacterium</taxon>
    </lineage>
</organism>
<keyword evidence="10" id="KW-1185">Reference proteome</keyword>
<sequence>MEDCNWQKVDEWMRLYGDRIIRVIYLIIDNYHVAEELTQEVFVKAYKNMDSFRGDSSPYTWLYRIALNLSKNHLSRKSRIWFIPFKNEEKACRLTEPLEETVINKAISGRVRGCILKLPLIYREVIVLHYFEDLKISEIARVLAQPEGTVKSKLFRGRELLETIMKKEGLKDGR</sequence>
<dbReference type="SUPFAM" id="SSF88946">
    <property type="entry name" value="Sigma2 domain of RNA polymerase sigma factors"/>
    <property type="match status" value="1"/>
</dbReference>